<organism evidence="6 7">
    <name type="scientific">Roseicyclus elongatus DSM 19469</name>
    <dbReference type="NCBI Taxonomy" id="1294273"/>
    <lineage>
        <taxon>Bacteria</taxon>
        <taxon>Pseudomonadati</taxon>
        <taxon>Pseudomonadota</taxon>
        <taxon>Alphaproteobacteria</taxon>
        <taxon>Rhodobacterales</taxon>
        <taxon>Roseobacteraceae</taxon>
        <taxon>Roseicyclus</taxon>
    </lineage>
</organism>
<dbReference type="Gene3D" id="2.40.10.220">
    <property type="entry name" value="predicted glycosyltransferase like domains"/>
    <property type="match status" value="1"/>
</dbReference>
<dbReference type="EMBL" id="CP004372">
    <property type="protein sequence ID" value="AHM03575.1"/>
    <property type="molecule type" value="Genomic_DNA"/>
</dbReference>
<evidence type="ECO:0000256" key="5">
    <source>
        <dbReference type="SAM" id="Phobius"/>
    </source>
</evidence>
<evidence type="ECO:0000313" key="6">
    <source>
        <dbReference type="EMBL" id="AHM03575.1"/>
    </source>
</evidence>
<dbReference type="HOGENOM" id="CLU_670622_0_0_5"/>
<comment type="subcellular location">
    <subcellularLocation>
        <location evidence="1">Membrane</location>
        <topology evidence="1">Single-pass membrane protein</topology>
    </subcellularLocation>
</comment>
<evidence type="ECO:0000256" key="4">
    <source>
        <dbReference type="ARBA" id="ARBA00023136"/>
    </source>
</evidence>
<keyword evidence="7" id="KW-1185">Reference proteome</keyword>
<dbReference type="KEGG" id="red:roselon_01184"/>
<dbReference type="AlphaFoldDB" id="W8SM14"/>
<dbReference type="PANTHER" id="PTHR30386">
    <property type="entry name" value="MEMBRANE FUSION SUBUNIT OF EMRAB-TOLC MULTIDRUG EFFLUX PUMP"/>
    <property type="match status" value="1"/>
</dbReference>
<gene>
    <name evidence="6" type="ORF">roselon_01184</name>
</gene>
<evidence type="ECO:0000256" key="1">
    <source>
        <dbReference type="ARBA" id="ARBA00004167"/>
    </source>
</evidence>
<protein>
    <submittedName>
        <fullName evidence="6">Uncharacterized protein</fullName>
    </submittedName>
</protein>
<evidence type="ECO:0000256" key="2">
    <source>
        <dbReference type="ARBA" id="ARBA00022692"/>
    </source>
</evidence>
<proteinExistence type="predicted"/>
<sequence>MVMDDVILDGRSLSLDEFEAHHEPSWPRGQDAVAIEVGTEAEVRLRISLYGFVCEVDAVAEVVEVVDDKDDPVVRFAFKDMSRPSREALRRIARSYHAGYVASPSDLLENHDPQTLSEKEPEAAADNRRLRLRNVIGMGLSVGVIMGTFAFIGMALYDRFVLIDAQFATITAPEVEMISAEMGQVRTPIATVGQIVERDDPIYSISSAELASAEASLLARVDYLSEIGEEMENDPDAFALSPDGVPFASSDEARRALALAQGELRALQLRMAELDGYAPCDCMVSWFQEDGAWVVPGDTVAVLARTDSETLRVEALVHVSEIADVHTGRSAVVTDEATGRSIPAEVERITLDPRQQPRVGFPQWLRQEPTLASVILSVDEPLDPSMIGQPMQVAIHRTSLFDAAANADQP</sequence>
<accession>W8SM14</accession>
<evidence type="ECO:0000313" key="7">
    <source>
        <dbReference type="Proteomes" id="UP000019593"/>
    </source>
</evidence>
<feature type="transmembrane region" description="Helical" evidence="5">
    <location>
        <begin position="135"/>
        <end position="157"/>
    </location>
</feature>
<dbReference type="Gene3D" id="2.40.30.170">
    <property type="match status" value="1"/>
</dbReference>
<name>W8SM14_9RHOB</name>
<keyword evidence="2 5" id="KW-0812">Transmembrane</keyword>
<dbReference type="STRING" id="1294273.roselon_01184"/>
<dbReference type="Proteomes" id="UP000019593">
    <property type="component" value="Chromosome"/>
</dbReference>
<reference evidence="6 7" key="1">
    <citation type="submission" date="2013-03" db="EMBL/GenBank/DDBJ databases">
        <authorList>
            <person name="Fiebig A."/>
            <person name="Goeker M."/>
            <person name="Klenk H.-P.P."/>
        </authorList>
    </citation>
    <scope>NUCLEOTIDE SEQUENCE [LARGE SCALE GENOMIC DNA]</scope>
    <source>
        <strain evidence="7">DSM 19469</strain>
    </source>
</reference>
<keyword evidence="4 5" id="KW-0472">Membrane</keyword>
<dbReference type="GO" id="GO:0016020">
    <property type="term" value="C:membrane"/>
    <property type="evidence" value="ECO:0007669"/>
    <property type="project" value="UniProtKB-SubCell"/>
</dbReference>
<dbReference type="PANTHER" id="PTHR30386:SF26">
    <property type="entry name" value="TRANSPORT PROTEIN COMB"/>
    <property type="match status" value="1"/>
</dbReference>
<dbReference type="eggNOG" id="ENOG502ZIQM">
    <property type="taxonomic scope" value="Bacteria"/>
</dbReference>
<evidence type="ECO:0000256" key="3">
    <source>
        <dbReference type="ARBA" id="ARBA00022989"/>
    </source>
</evidence>
<dbReference type="InterPro" id="IPR050739">
    <property type="entry name" value="MFP"/>
</dbReference>
<keyword evidence="3 5" id="KW-1133">Transmembrane helix</keyword>